<reference evidence="2 3" key="1">
    <citation type="submission" date="2013-01" db="EMBL/GenBank/DDBJ databases">
        <authorList>
            <person name="Harkins D.M."/>
            <person name="Durkin A.S."/>
            <person name="Brinkac L.M."/>
            <person name="Haft D.H."/>
            <person name="Selengut J.D."/>
            <person name="Sanka R."/>
            <person name="DePew J."/>
            <person name="Purushe J."/>
            <person name="Hartskeerl R.A."/>
            <person name="Ahmed A."/>
            <person name="van der Linden H."/>
            <person name="Goris M.G.A."/>
            <person name="Vinetz J.M."/>
            <person name="Sutton G.G."/>
            <person name="Nierman W.C."/>
            <person name="Fouts D.E."/>
        </authorList>
    </citation>
    <scope>NUCLEOTIDE SEQUENCE [LARGE SCALE GENOMIC DNA]</scope>
    <source>
        <strain evidence="2 3">Brem 328</strain>
    </source>
</reference>
<evidence type="ECO:0000313" key="3">
    <source>
        <dbReference type="Proteomes" id="UP000012166"/>
    </source>
</evidence>
<dbReference type="Gene3D" id="3.10.100.10">
    <property type="entry name" value="Mannose-Binding Protein A, subunit A"/>
    <property type="match status" value="1"/>
</dbReference>
<evidence type="ECO:0000259" key="1">
    <source>
        <dbReference type="Pfam" id="PF07588"/>
    </source>
</evidence>
<sequence>MLESKRKSIIPLIYKGMRILKLSVDRIIASICSQSVSSAGWMNRSRKPFQEQNRGPKYQKVHSIFFIWITVLLIGCSGENSNPGIGAISMGSIKDSFLNLIHSHSSNQSLIPSSGLYVFVSSYTNNASVPPLSHNGSFGGVAGADAYCNSHIPSSLTGTGKYKAMLVDGTNRIATTVGATSSTGQRIGYLKRIRLITEPMGISCSLQTTLGYSIFRMEV</sequence>
<dbReference type="InterPro" id="IPR016186">
    <property type="entry name" value="C-type_lectin-like/link_sf"/>
</dbReference>
<dbReference type="Pfam" id="PF07588">
    <property type="entry name" value="DUF1554"/>
    <property type="match status" value="1"/>
</dbReference>
<gene>
    <name evidence="2" type="ORF">LEP1GSC056_4011</name>
</gene>
<dbReference type="InterPro" id="IPR016187">
    <property type="entry name" value="CTDL_fold"/>
</dbReference>
<protein>
    <submittedName>
        <fullName evidence="2">PF07588 domain protein</fullName>
    </submittedName>
</protein>
<dbReference type="Proteomes" id="UP000012166">
    <property type="component" value="Unassembled WGS sequence"/>
</dbReference>
<dbReference type="InterPro" id="IPR011448">
    <property type="entry name" value="DUF1554"/>
</dbReference>
<dbReference type="AlphaFoldDB" id="A0ABC9SLH5"/>
<dbReference type="EMBL" id="AHMS02000012">
    <property type="protein sequence ID" value="EMN18672.1"/>
    <property type="molecule type" value="Genomic_DNA"/>
</dbReference>
<organism evidence="2 3">
    <name type="scientific">Leptospira borgpetersenii str. Brem 328</name>
    <dbReference type="NCBI Taxonomy" id="1049780"/>
    <lineage>
        <taxon>Bacteria</taxon>
        <taxon>Pseudomonadati</taxon>
        <taxon>Spirochaetota</taxon>
        <taxon>Spirochaetia</taxon>
        <taxon>Leptospirales</taxon>
        <taxon>Leptospiraceae</taxon>
        <taxon>Leptospira</taxon>
    </lineage>
</organism>
<comment type="caution">
    <text evidence="2">The sequence shown here is derived from an EMBL/GenBank/DDBJ whole genome shotgun (WGS) entry which is preliminary data.</text>
</comment>
<name>A0ABC9SLH5_LEPBO</name>
<evidence type="ECO:0000313" key="2">
    <source>
        <dbReference type="EMBL" id="EMN18672.1"/>
    </source>
</evidence>
<accession>A0ABC9SLH5</accession>
<dbReference type="SUPFAM" id="SSF56436">
    <property type="entry name" value="C-type lectin-like"/>
    <property type="match status" value="1"/>
</dbReference>
<feature type="domain" description="DUF1554" evidence="1">
    <location>
        <begin position="133"/>
        <end position="184"/>
    </location>
</feature>
<proteinExistence type="predicted"/>